<evidence type="ECO:0000256" key="1">
    <source>
        <dbReference type="SAM" id="MobiDB-lite"/>
    </source>
</evidence>
<dbReference type="EMBL" id="JH000574">
    <property type="protein sequence ID" value="EGW10543.1"/>
    <property type="molecule type" value="Genomic_DNA"/>
</dbReference>
<evidence type="ECO:0000313" key="2">
    <source>
        <dbReference type="EMBL" id="EGW10543.1"/>
    </source>
</evidence>
<organism evidence="2 3">
    <name type="scientific">Cricetulus griseus</name>
    <name type="common">Chinese hamster</name>
    <name type="synonym">Cricetulus barabensis griseus</name>
    <dbReference type="NCBI Taxonomy" id="10029"/>
    <lineage>
        <taxon>Eukaryota</taxon>
        <taxon>Metazoa</taxon>
        <taxon>Chordata</taxon>
        <taxon>Craniata</taxon>
        <taxon>Vertebrata</taxon>
        <taxon>Euteleostomi</taxon>
        <taxon>Mammalia</taxon>
        <taxon>Eutheria</taxon>
        <taxon>Euarchontoglires</taxon>
        <taxon>Glires</taxon>
        <taxon>Rodentia</taxon>
        <taxon>Myomorpha</taxon>
        <taxon>Muroidea</taxon>
        <taxon>Cricetidae</taxon>
        <taxon>Cricetinae</taxon>
        <taxon>Cricetulus</taxon>
    </lineage>
</organism>
<gene>
    <name evidence="2" type="ORF">I79_012701</name>
</gene>
<feature type="region of interest" description="Disordered" evidence="1">
    <location>
        <begin position="1"/>
        <end position="21"/>
    </location>
</feature>
<dbReference type="InParanoid" id="G3HPI8"/>
<protein>
    <submittedName>
        <fullName evidence="2">Uncharacterized protein</fullName>
    </submittedName>
</protein>
<dbReference type="AlphaFoldDB" id="G3HPI8"/>
<accession>G3HPI8</accession>
<reference evidence="3" key="1">
    <citation type="journal article" date="2011" name="Nat. Biotechnol.">
        <title>The genomic sequence of the Chinese hamster ovary (CHO)-K1 cell line.</title>
        <authorList>
            <person name="Xu X."/>
            <person name="Nagarajan H."/>
            <person name="Lewis N.E."/>
            <person name="Pan S."/>
            <person name="Cai Z."/>
            <person name="Liu X."/>
            <person name="Chen W."/>
            <person name="Xie M."/>
            <person name="Wang W."/>
            <person name="Hammond S."/>
            <person name="Andersen M.R."/>
            <person name="Neff N."/>
            <person name="Passarelli B."/>
            <person name="Koh W."/>
            <person name="Fan H.C."/>
            <person name="Wang J."/>
            <person name="Gui Y."/>
            <person name="Lee K.H."/>
            <person name="Betenbaugh M.J."/>
            <person name="Quake S.R."/>
            <person name="Famili I."/>
            <person name="Palsson B.O."/>
            <person name="Wang J."/>
        </authorList>
    </citation>
    <scope>NUCLEOTIDE SEQUENCE [LARGE SCALE GENOMIC DNA]</scope>
    <source>
        <strain evidence="3">CHO K1 cell line</strain>
    </source>
</reference>
<evidence type="ECO:0000313" key="3">
    <source>
        <dbReference type="Proteomes" id="UP000001075"/>
    </source>
</evidence>
<dbReference type="Proteomes" id="UP000001075">
    <property type="component" value="Unassembled WGS sequence"/>
</dbReference>
<name>G3HPI8_CRIGR</name>
<sequence>METEGEEKPQQVFYRPGDKKGVGGGGWIWRSSGRHEDLQLVHLLPWPEWPVGSQGMAAAAGAWDTAMSGGKRRRWGG</sequence>
<proteinExistence type="predicted"/>